<feature type="compositionally biased region" description="Basic and acidic residues" evidence="1">
    <location>
        <begin position="1"/>
        <end position="43"/>
    </location>
</feature>
<dbReference type="AlphaFoldDB" id="A0AAD6ALG8"/>
<protein>
    <submittedName>
        <fullName evidence="2">Uncharacterized protein</fullName>
    </submittedName>
</protein>
<comment type="caution">
    <text evidence="2">The sequence shown here is derived from an EMBL/GenBank/DDBJ whole genome shotgun (WGS) entry which is preliminary data.</text>
</comment>
<gene>
    <name evidence="2" type="ORF">JOQ06_014616</name>
</gene>
<evidence type="ECO:0000313" key="3">
    <source>
        <dbReference type="Proteomes" id="UP001219934"/>
    </source>
</evidence>
<dbReference type="Proteomes" id="UP001219934">
    <property type="component" value="Unassembled WGS sequence"/>
</dbReference>
<accession>A0AAD6ALG8</accession>
<dbReference type="EMBL" id="JAPTMU010000019">
    <property type="protein sequence ID" value="KAJ4926872.1"/>
    <property type="molecule type" value="Genomic_DNA"/>
</dbReference>
<sequence length="70" mass="8688">MEIKEGRTGKREHFASRGEERKAGRERRESRAHHIETQQEERGHWKRARHQERHKDTLTTARLWFRWDVK</sequence>
<organism evidence="2 3">
    <name type="scientific">Pogonophryne albipinna</name>
    <dbReference type="NCBI Taxonomy" id="1090488"/>
    <lineage>
        <taxon>Eukaryota</taxon>
        <taxon>Metazoa</taxon>
        <taxon>Chordata</taxon>
        <taxon>Craniata</taxon>
        <taxon>Vertebrata</taxon>
        <taxon>Euteleostomi</taxon>
        <taxon>Actinopterygii</taxon>
        <taxon>Neopterygii</taxon>
        <taxon>Teleostei</taxon>
        <taxon>Neoteleostei</taxon>
        <taxon>Acanthomorphata</taxon>
        <taxon>Eupercaria</taxon>
        <taxon>Perciformes</taxon>
        <taxon>Notothenioidei</taxon>
        <taxon>Pogonophryne</taxon>
    </lineage>
</organism>
<feature type="non-terminal residue" evidence="2">
    <location>
        <position position="1"/>
    </location>
</feature>
<evidence type="ECO:0000256" key="1">
    <source>
        <dbReference type="SAM" id="MobiDB-lite"/>
    </source>
</evidence>
<feature type="region of interest" description="Disordered" evidence="1">
    <location>
        <begin position="1"/>
        <end position="55"/>
    </location>
</feature>
<evidence type="ECO:0000313" key="2">
    <source>
        <dbReference type="EMBL" id="KAJ4926872.1"/>
    </source>
</evidence>
<proteinExistence type="predicted"/>
<keyword evidence="3" id="KW-1185">Reference proteome</keyword>
<reference evidence="2" key="1">
    <citation type="submission" date="2022-11" db="EMBL/GenBank/DDBJ databases">
        <title>Chromosome-level genome of Pogonophryne albipinna.</title>
        <authorList>
            <person name="Jo E."/>
        </authorList>
    </citation>
    <scope>NUCLEOTIDE SEQUENCE</scope>
    <source>
        <strain evidence="2">SGF0006</strain>
        <tissue evidence="2">Muscle</tissue>
    </source>
</reference>
<name>A0AAD6ALG8_9TELE</name>